<organism evidence="1 2">
    <name type="scientific">Wuchereria bancrofti</name>
    <dbReference type="NCBI Taxonomy" id="6293"/>
    <lineage>
        <taxon>Eukaryota</taxon>
        <taxon>Metazoa</taxon>
        <taxon>Ecdysozoa</taxon>
        <taxon>Nematoda</taxon>
        <taxon>Chromadorea</taxon>
        <taxon>Rhabditida</taxon>
        <taxon>Spirurina</taxon>
        <taxon>Spiruromorpha</taxon>
        <taxon>Filarioidea</taxon>
        <taxon>Onchocercidae</taxon>
        <taxon>Wuchereria</taxon>
    </lineage>
</organism>
<dbReference type="Proteomes" id="UP000270924">
    <property type="component" value="Unassembled WGS sequence"/>
</dbReference>
<reference evidence="1 2" key="1">
    <citation type="submission" date="2018-11" db="EMBL/GenBank/DDBJ databases">
        <authorList>
            <consortium name="Pathogen Informatics"/>
        </authorList>
    </citation>
    <scope>NUCLEOTIDE SEQUENCE [LARGE SCALE GENOMIC DNA]</scope>
</reference>
<evidence type="ECO:0000313" key="2">
    <source>
        <dbReference type="Proteomes" id="UP000270924"/>
    </source>
</evidence>
<dbReference type="InParanoid" id="A0A3P7DFI8"/>
<accession>A0A3P7DFI8</accession>
<name>A0A3P7DFI8_WUCBA</name>
<sequence length="507" mass="57708">MEWPKFDFAKCSHIQSSRLSNVGKSNWDLKRSRFKICRSLTVDFENIKSRKKENSTKGNTVQNESLITLHQQMLPNSNLATCSRRDLSQINTKGIPPLSPILVNGFLKNPTTYSSTPLKDSNSNVEKMLISSKRINLMNPLVTSSISHYEAPIILESPEPAFTLPYAEHLLLSDGSLTSSLHRLEVIPQSPTFTSQSKSHTSFVVVTKEFDDLNSKCKKSDKKANYSPKLHTFPSITASTNLHCSDSSPTSLETLPSSEIDYKSLNKNKSFSNFDFLDSQLSLESDKSITLQHTRSDDDIFQNHTVSVDDSGSGVTTSEQSHDRFFDVTIHEIEPNDPDLETKLTAQNTSSITNQLKTYDFESENSETTHQKQHHRLSKLAETLKKRLFIASSDLVMWKCEEPNQHPVRRVTIISNVEQWGFCWTLVKNANNSEIAHIVDSKPMKKITDMPYRNRIQKDTNVDDNQEDRRYHDSLQGTSQEIFSIYQPLSKLNTSLGEFILSPRYYR</sequence>
<gene>
    <name evidence="1" type="ORF">WBA_LOCUS1956</name>
</gene>
<proteinExistence type="predicted"/>
<dbReference type="OrthoDB" id="5824586at2759"/>
<dbReference type="OMA" id="QWGFCWT"/>
<dbReference type="AlphaFoldDB" id="A0A3P7DFI8"/>
<protein>
    <submittedName>
        <fullName evidence="1">Uncharacterized protein</fullName>
    </submittedName>
</protein>
<keyword evidence="2" id="KW-1185">Reference proteome</keyword>
<dbReference type="EMBL" id="UYWW01000475">
    <property type="protein sequence ID" value="VDM08570.1"/>
    <property type="molecule type" value="Genomic_DNA"/>
</dbReference>
<evidence type="ECO:0000313" key="1">
    <source>
        <dbReference type="EMBL" id="VDM08570.1"/>
    </source>
</evidence>